<organism evidence="2 3">
    <name type="scientific">Lentzea flava</name>
    <dbReference type="NCBI Taxonomy" id="103732"/>
    <lineage>
        <taxon>Bacteria</taxon>
        <taxon>Bacillati</taxon>
        <taxon>Actinomycetota</taxon>
        <taxon>Actinomycetes</taxon>
        <taxon>Pseudonocardiales</taxon>
        <taxon>Pseudonocardiaceae</taxon>
        <taxon>Lentzea</taxon>
    </lineage>
</organism>
<gene>
    <name evidence="2" type="ORF">GCM10010178_42350</name>
</gene>
<keyword evidence="1" id="KW-0812">Transmembrane</keyword>
<keyword evidence="3" id="KW-1185">Reference proteome</keyword>
<dbReference type="Proteomes" id="UP000649573">
    <property type="component" value="Unassembled WGS sequence"/>
</dbReference>
<evidence type="ECO:0000313" key="2">
    <source>
        <dbReference type="EMBL" id="GGU45467.1"/>
    </source>
</evidence>
<proteinExistence type="predicted"/>
<reference evidence="3" key="1">
    <citation type="journal article" date="2019" name="Int. J. Syst. Evol. Microbiol.">
        <title>The Global Catalogue of Microorganisms (GCM) 10K type strain sequencing project: providing services to taxonomists for standard genome sequencing and annotation.</title>
        <authorList>
            <consortium name="The Broad Institute Genomics Platform"/>
            <consortium name="The Broad Institute Genome Sequencing Center for Infectious Disease"/>
            <person name="Wu L."/>
            <person name="Ma J."/>
        </authorList>
    </citation>
    <scope>NUCLEOTIDE SEQUENCE [LARGE SCALE GENOMIC DNA]</scope>
    <source>
        <strain evidence="3">JCM 3296</strain>
    </source>
</reference>
<comment type="caution">
    <text evidence="2">The sequence shown here is derived from an EMBL/GenBank/DDBJ whole genome shotgun (WGS) entry which is preliminary data.</text>
</comment>
<name>A0ABQ2UPR3_9PSEU</name>
<keyword evidence="1" id="KW-0472">Membrane</keyword>
<evidence type="ECO:0000313" key="3">
    <source>
        <dbReference type="Proteomes" id="UP000649573"/>
    </source>
</evidence>
<dbReference type="EMBL" id="BMRE01000018">
    <property type="protein sequence ID" value="GGU45467.1"/>
    <property type="molecule type" value="Genomic_DNA"/>
</dbReference>
<feature type="transmembrane region" description="Helical" evidence="1">
    <location>
        <begin position="106"/>
        <end position="128"/>
    </location>
</feature>
<sequence length="142" mass="14044">MIDRMRAVTAALVGALCGAGWLMSIQPLGDVVCDGSGLGCALLVIVVGIPALAIAWMLVGWGLLAAVRFSGALLTASLGTTGAVALMFGGGHLLKALNVKVSGEGGVLVVALAAAGGYALAGVLTARYGGRRDGTEHRGQDG</sequence>
<keyword evidence="1" id="KW-1133">Transmembrane helix</keyword>
<accession>A0ABQ2UPR3</accession>
<protein>
    <submittedName>
        <fullName evidence="2">Uncharacterized protein</fullName>
    </submittedName>
</protein>
<evidence type="ECO:0000256" key="1">
    <source>
        <dbReference type="SAM" id="Phobius"/>
    </source>
</evidence>
<feature type="transmembrane region" description="Helical" evidence="1">
    <location>
        <begin position="40"/>
        <end position="64"/>
    </location>
</feature>
<feature type="transmembrane region" description="Helical" evidence="1">
    <location>
        <begin position="71"/>
        <end position="94"/>
    </location>
</feature>